<evidence type="ECO:0000256" key="1">
    <source>
        <dbReference type="SAM" id="Phobius"/>
    </source>
</evidence>
<keyword evidence="1" id="KW-0812">Transmembrane</keyword>
<keyword evidence="1" id="KW-1133">Transmembrane helix</keyword>
<protein>
    <recommendedName>
        <fullName evidence="4">Ribbon-helix-helix protein CopG domain-containing protein</fullName>
    </recommendedName>
</protein>
<gene>
    <name evidence="2" type="ORF">RSO01_82220</name>
</gene>
<name>A0A512NQ27_9HYPH</name>
<comment type="caution">
    <text evidence="2">The sequence shown here is derived from an EMBL/GenBank/DDBJ whole genome shotgun (WGS) entry which is preliminary data.</text>
</comment>
<dbReference type="EMBL" id="BKAJ01000198">
    <property type="protein sequence ID" value="GEP61056.1"/>
    <property type="molecule type" value="Genomic_DNA"/>
</dbReference>
<keyword evidence="1" id="KW-0472">Membrane</keyword>
<accession>A0A512NQ27</accession>
<organism evidence="2 3">
    <name type="scientific">Reyranella soli</name>
    <dbReference type="NCBI Taxonomy" id="1230389"/>
    <lineage>
        <taxon>Bacteria</taxon>
        <taxon>Pseudomonadati</taxon>
        <taxon>Pseudomonadota</taxon>
        <taxon>Alphaproteobacteria</taxon>
        <taxon>Hyphomicrobiales</taxon>
        <taxon>Reyranellaceae</taxon>
        <taxon>Reyranella</taxon>
    </lineage>
</organism>
<feature type="transmembrane region" description="Helical" evidence="1">
    <location>
        <begin position="27"/>
        <end position="46"/>
    </location>
</feature>
<sequence>MLVMAVVYAVGVHHWIVLDRFSEMDRVLTLTWPFLTATVGYCIWIARQGVMGAKDKRATTRVQLELPCRSMDRLASLKEVTEASSYAEVVRNALRLYEAIINESKAGGELLLRDKNGKTTPYKVFGA</sequence>
<dbReference type="AlphaFoldDB" id="A0A512NQ27"/>
<evidence type="ECO:0000313" key="2">
    <source>
        <dbReference type="EMBL" id="GEP61056.1"/>
    </source>
</evidence>
<evidence type="ECO:0000313" key="3">
    <source>
        <dbReference type="Proteomes" id="UP000321058"/>
    </source>
</evidence>
<proteinExistence type="predicted"/>
<evidence type="ECO:0008006" key="4">
    <source>
        <dbReference type="Google" id="ProtNLM"/>
    </source>
</evidence>
<dbReference type="Proteomes" id="UP000321058">
    <property type="component" value="Unassembled WGS sequence"/>
</dbReference>
<reference evidence="2 3" key="1">
    <citation type="submission" date="2019-07" db="EMBL/GenBank/DDBJ databases">
        <title>Whole genome shotgun sequence of Reyranella soli NBRC 108950.</title>
        <authorList>
            <person name="Hosoyama A."/>
            <person name="Uohara A."/>
            <person name="Ohji S."/>
            <person name="Ichikawa N."/>
        </authorList>
    </citation>
    <scope>NUCLEOTIDE SEQUENCE [LARGE SCALE GENOMIC DNA]</scope>
    <source>
        <strain evidence="2 3">NBRC 108950</strain>
    </source>
</reference>
<keyword evidence="3" id="KW-1185">Reference proteome</keyword>